<dbReference type="Proteomes" id="UP000281170">
    <property type="component" value="Plasmid 20"/>
</dbReference>
<dbReference type="GO" id="GO:0005886">
    <property type="term" value="C:plasma membrane"/>
    <property type="evidence" value="ECO:0007669"/>
    <property type="project" value="UniProtKB-SubCell"/>
</dbReference>
<dbReference type="RefSeq" id="WP_058461784.1">
    <property type="nucleotide sequence ID" value="NZ_LNKA01000001.1"/>
</dbReference>
<evidence type="ECO:0000256" key="5">
    <source>
        <dbReference type="ARBA" id="ARBA00023136"/>
    </source>
</evidence>
<feature type="transmembrane region" description="Helical" evidence="6">
    <location>
        <begin position="45"/>
        <end position="68"/>
    </location>
</feature>
<reference evidence="8 10" key="2">
    <citation type="submission" date="2018-12" db="EMBL/GenBank/DDBJ databases">
        <authorList>
            <consortium name="Pathogen Informatics"/>
        </authorList>
    </citation>
    <scope>NUCLEOTIDE SEQUENCE [LARGE SCALE GENOMIC DNA]</scope>
    <source>
        <strain evidence="8 10">NCTC12735</strain>
        <plasmid evidence="10">20</plasmid>
    </source>
</reference>
<feature type="transmembrane region" description="Helical" evidence="6">
    <location>
        <begin position="199"/>
        <end position="215"/>
    </location>
</feature>
<keyword evidence="3 6" id="KW-0812">Transmembrane</keyword>
<proteinExistence type="predicted"/>
<name>A0A0W0R4S8_9GAMM</name>
<evidence type="ECO:0000313" key="9">
    <source>
        <dbReference type="Proteomes" id="UP000054859"/>
    </source>
</evidence>
<accession>A0A0W0R4S8</accession>
<dbReference type="AlphaFoldDB" id="A0A0W0R4S8"/>
<comment type="subcellular location">
    <subcellularLocation>
        <location evidence="1">Cell membrane</location>
        <topology evidence="1">Multi-pass membrane protein</topology>
    </subcellularLocation>
</comment>
<evidence type="ECO:0000256" key="2">
    <source>
        <dbReference type="ARBA" id="ARBA00022475"/>
    </source>
</evidence>
<feature type="transmembrane region" description="Helical" evidence="6">
    <location>
        <begin position="276"/>
        <end position="299"/>
    </location>
</feature>
<dbReference type="PANTHER" id="PTHR30250:SF11">
    <property type="entry name" value="O-ANTIGEN TRANSPORTER-RELATED"/>
    <property type="match status" value="1"/>
</dbReference>
<dbReference type="InterPro" id="IPR050833">
    <property type="entry name" value="Poly_Biosynth_Transport"/>
</dbReference>
<sequence length="411" mass="48353">MINKFSNLHVKRFFTFFVGSIVATLVSFFTTFFLNHYLDKKEMGFYSYVFSIMTFAYPILSLSVWGGYGRFISLYQEKFLIQYVRRISWIATFIFILLIFLWLQNWYYSLFAFIILYQERLMLERAKVHISRYNFINITQKALFLTLVLFDYAHLTAEKAFLYLGISYFITTIFSYLLKNSANKELTADPVNKKIFLQFCLTTMLTLIINWVLTVSDQVVIKYYYGYEALAPYAVGYRIVTMLSLVSGIFLSYFPNVYFKEIANKECHEVLFLRKLFFIILIFATLTLLFCKNFIYIIFGARNYISESSYFFPLLMGEMLRTMGSVLMIFLTYKLKQTNILKTTSFIAVLNLVLNVIFVPKFGPLSAAYCTLACFFFYFILAFIVSYLPEKRYISELTLQPIKGENFANTP</sequence>
<evidence type="ECO:0000256" key="6">
    <source>
        <dbReference type="SAM" id="Phobius"/>
    </source>
</evidence>
<keyword evidence="9" id="KW-1185">Reference proteome</keyword>
<keyword evidence="2" id="KW-1003">Cell membrane</keyword>
<evidence type="ECO:0000313" key="10">
    <source>
        <dbReference type="Proteomes" id="UP000281170"/>
    </source>
</evidence>
<geneLocation type="plasmid" evidence="8 10">
    <name>20</name>
</geneLocation>
<dbReference type="Proteomes" id="UP000054859">
    <property type="component" value="Unassembled WGS sequence"/>
</dbReference>
<feature type="transmembrane region" description="Helical" evidence="6">
    <location>
        <begin position="340"/>
        <end position="360"/>
    </location>
</feature>
<reference evidence="7 9" key="1">
    <citation type="submission" date="2015-11" db="EMBL/GenBank/DDBJ databases">
        <title>Identification of large and diverse effector repertoires of 38 Legionella species.</title>
        <authorList>
            <person name="Burstein D."/>
            <person name="Amaro F."/>
            <person name="Zusman T."/>
            <person name="Lifshitz Z."/>
            <person name="Cohen O."/>
            <person name="Gilbert J.A."/>
            <person name="Pupko T."/>
            <person name="Shuman H.A."/>
            <person name="Segal G."/>
        </authorList>
    </citation>
    <scope>NUCLEOTIDE SEQUENCE [LARGE SCALE GENOMIC DNA]</scope>
    <source>
        <strain evidence="7 9">1762-AUS-E</strain>
    </source>
</reference>
<dbReference type="PANTHER" id="PTHR30250">
    <property type="entry name" value="PST FAMILY PREDICTED COLANIC ACID TRANSPORTER"/>
    <property type="match status" value="1"/>
</dbReference>
<keyword evidence="5 6" id="KW-0472">Membrane</keyword>
<organism evidence="7 9">
    <name type="scientific">Legionella adelaidensis</name>
    <dbReference type="NCBI Taxonomy" id="45056"/>
    <lineage>
        <taxon>Bacteria</taxon>
        <taxon>Pseudomonadati</taxon>
        <taxon>Pseudomonadota</taxon>
        <taxon>Gammaproteobacteria</taxon>
        <taxon>Legionellales</taxon>
        <taxon>Legionellaceae</taxon>
        <taxon>Legionella</taxon>
    </lineage>
</organism>
<dbReference type="STRING" id="45056.Lade_0737"/>
<evidence type="ECO:0000256" key="4">
    <source>
        <dbReference type="ARBA" id="ARBA00022989"/>
    </source>
</evidence>
<keyword evidence="8" id="KW-0614">Plasmid</keyword>
<gene>
    <name evidence="7" type="ORF">Lade_0737</name>
    <name evidence="8" type="ORF">NCTC12735_01338</name>
</gene>
<keyword evidence="4 6" id="KW-1133">Transmembrane helix</keyword>
<dbReference type="EMBL" id="LNKA01000001">
    <property type="protein sequence ID" value="KTC66079.1"/>
    <property type="molecule type" value="Genomic_DNA"/>
</dbReference>
<feature type="transmembrane region" description="Helical" evidence="6">
    <location>
        <begin position="366"/>
        <end position="388"/>
    </location>
</feature>
<evidence type="ECO:0000313" key="8">
    <source>
        <dbReference type="EMBL" id="VEH85703.1"/>
    </source>
</evidence>
<evidence type="ECO:0000256" key="1">
    <source>
        <dbReference type="ARBA" id="ARBA00004651"/>
    </source>
</evidence>
<protein>
    <submittedName>
        <fullName evidence="7">Polysaccharide biosynthesis protein</fullName>
    </submittedName>
</protein>
<feature type="transmembrane region" description="Helical" evidence="6">
    <location>
        <begin position="160"/>
        <end position="178"/>
    </location>
</feature>
<evidence type="ECO:0000256" key="3">
    <source>
        <dbReference type="ARBA" id="ARBA00022692"/>
    </source>
</evidence>
<feature type="transmembrane region" description="Helical" evidence="6">
    <location>
        <begin position="235"/>
        <end position="255"/>
    </location>
</feature>
<dbReference type="KEGG" id="ladl:NCTC12735_01338"/>
<evidence type="ECO:0000313" key="7">
    <source>
        <dbReference type="EMBL" id="KTC66079.1"/>
    </source>
</evidence>
<dbReference type="PATRIC" id="fig|45056.6.peg.761"/>
<dbReference type="OrthoDB" id="5654169at2"/>
<feature type="transmembrane region" description="Helical" evidence="6">
    <location>
        <begin position="311"/>
        <end position="333"/>
    </location>
</feature>
<feature type="transmembrane region" description="Helical" evidence="6">
    <location>
        <begin position="12"/>
        <end position="33"/>
    </location>
</feature>
<dbReference type="EMBL" id="LR134429">
    <property type="protein sequence ID" value="VEH85703.1"/>
    <property type="molecule type" value="Genomic_DNA"/>
</dbReference>